<evidence type="ECO:0000256" key="1">
    <source>
        <dbReference type="ARBA" id="ARBA00010587"/>
    </source>
</evidence>
<name>A0A8J7HAW2_9FIRM</name>
<dbReference type="NCBIfam" id="NF033749">
    <property type="entry name" value="bact_hemeryth"/>
    <property type="match status" value="1"/>
</dbReference>
<gene>
    <name evidence="5" type="ORF">I5677_00050</name>
</gene>
<comment type="similarity">
    <text evidence="1">Belongs to the hemerythrin family.</text>
</comment>
<evidence type="ECO:0000256" key="3">
    <source>
        <dbReference type="ARBA" id="ARBA00023004"/>
    </source>
</evidence>
<dbReference type="Gene3D" id="1.20.120.50">
    <property type="entry name" value="Hemerythrin-like"/>
    <property type="match status" value="1"/>
</dbReference>
<dbReference type="CDD" id="cd12107">
    <property type="entry name" value="Hemerythrin"/>
    <property type="match status" value="1"/>
</dbReference>
<protein>
    <submittedName>
        <fullName evidence="5">Hemerythrin family protein</fullName>
    </submittedName>
</protein>
<dbReference type="RefSeq" id="WP_197659514.1">
    <property type="nucleotide sequence ID" value="NZ_JAEAGR010000001.1"/>
</dbReference>
<evidence type="ECO:0000256" key="2">
    <source>
        <dbReference type="ARBA" id="ARBA00022723"/>
    </source>
</evidence>
<keyword evidence="6" id="KW-1185">Reference proteome</keyword>
<dbReference type="InterPro" id="IPR035938">
    <property type="entry name" value="Hemerythrin-like_sf"/>
</dbReference>
<dbReference type="PANTHER" id="PTHR37164">
    <property type="entry name" value="BACTERIOHEMERYTHRIN"/>
    <property type="match status" value="1"/>
</dbReference>
<dbReference type="InterPro" id="IPR012827">
    <property type="entry name" value="Hemerythrin_metal-bd"/>
</dbReference>
<dbReference type="EMBL" id="JAEAGR010000001">
    <property type="protein sequence ID" value="MBH1939277.1"/>
    <property type="molecule type" value="Genomic_DNA"/>
</dbReference>
<comment type="caution">
    <text evidence="5">The sequence shown here is derived from an EMBL/GenBank/DDBJ whole genome shotgun (WGS) entry which is preliminary data.</text>
</comment>
<dbReference type="GO" id="GO:0046872">
    <property type="term" value="F:metal ion binding"/>
    <property type="evidence" value="ECO:0007669"/>
    <property type="project" value="UniProtKB-KW"/>
</dbReference>
<accession>A0A8J7HAW2</accession>
<organism evidence="5 6">
    <name type="scientific">Mobilitalea sibirica</name>
    <dbReference type="NCBI Taxonomy" id="1462919"/>
    <lineage>
        <taxon>Bacteria</taxon>
        <taxon>Bacillati</taxon>
        <taxon>Bacillota</taxon>
        <taxon>Clostridia</taxon>
        <taxon>Lachnospirales</taxon>
        <taxon>Lachnospiraceae</taxon>
        <taxon>Mobilitalea</taxon>
    </lineage>
</organism>
<proteinExistence type="inferred from homology"/>
<dbReference type="Pfam" id="PF01814">
    <property type="entry name" value="Hemerythrin"/>
    <property type="match status" value="1"/>
</dbReference>
<dbReference type="Proteomes" id="UP000623269">
    <property type="component" value="Unassembled WGS sequence"/>
</dbReference>
<dbReference type="PANTHER" id="PTHR37164:SF1">
    <property type="entry name" value="BACTERIOHEMERYTHRIN"/>
    <property type="match status" value="1"/>
</dbReference>
<dbReference type="AlphaFoldDB" id="A0A8J7HAW2"/>
<evidence type="ECO:0000313" key="6">
    <source>
        <dbReference type="Proteomes" id="UP000623269"/>
    </source>
</evidence>
<keyword evidence="3" id="KW-0408">Iron</keyword>
<evidence type="ECO:0000259" key="4">
    <source>
        <dbReference type="Pfam" id="PF01814"/>
    </source>
</evidence>
<dbReference type="InterPro" id="IPR012312">
    <property type="entry name" value="Hemerythrin-like"/>
</dbReference>
<dbReference type="InterPro" id="IPR050669">
    <property type="entry name" value="Hemerythrin"/>
</dbReference>
<dbReference type="SUPFAM" id="SSF47188">
    <property type="entry name" value="Hemerythrin-like"/>
    <property type="match status" value="1"/>
</dbReference>
<evidence type="ECO:0000313" key="5">
    <source>
        <dbReference type="EMBL" id="MBH1939277.1"/>
    </source>
</evidence>
<feature type="domain" description="Hemerythrin-like" evidence="4">
    <location>
        <begin position="10"/>
        <end position="127"/>
    </location>
</feature>
<reference evidence="5" key="1">
    <citation type="submission" date="2020-12" db="EMBL/GenBank/DDBJ databases">
        <title>M. sibirica DSM 26468T genome.</title>
        <authorList>
            <person name="Thieme N."/>
            <person name="Rettenmaier R."/>
            <person name="Zverlov V."/>
            <person name="Liebl W."/>
        </authorList>
    </citation>
    <scope>NUCLEOTIDE SEQUENCE</scope>
    <source>
        <strain evidence="5">DSM 26468</strain>
    </source>
</reference>
<dbReference type="NCBIfam" id="TIGR02481">
    <property type="entry name" value="hemeryth_dom"/>
    <property type="match status" value="1"/>
</dbReference>
<sequence length="129" mass="15797">MYRFKDEFKTGIEQVDLEHKRLFEIADKAYETMVDEYISDKYDYIVEILNELKEYAQTHFKHEEEYMLSIKYRKFFAQKMEHDSFIEKLEGYDLQTVDENQKEVILELLDFLNDWLVHHILESDKLIGQ</sequence>
<keyword evidence="2" id="KW-0479">Metal-binding</keyword>